<evidence type="ECO:0000259" key="2">
    <source>
        <dbReference type="Pfam" id="PF00004"/>
    </source>
</evidence>
<keyword evidence="1" id="KW-1133">Transmembrane helix</keyword>
<gene>
    <name evidence="3" type="ORF">AMORRO_LOCUS2764</name>
</gene>
<dbReference type="OrthoDB" id="511599at2759"/>
<evidence type="ECO:0000256" key="1">
    <source>
        <dbReference type="SAM" id="Phobius"/>
    </source>
</evidence>
<keyword evidence="1" id="KW-0812">Transmembrane</keyword>
<comment type="caution">
    <text evidence="3">The sequence shown here is derived from an EMBL/GenBank/DDBJ whole genome shotgun (WGS) entry which is preliminary data.</text>
</comment>
<proteinExistence type="predicted"/>
<dbReference type="PANTHER" id="PTHR36168:SF1">
    <property type="entry name" value="ORC1-LIKE AAA ATPASE DOMAIN-CONTAINING PROTEIN"/>
    <property type="match status" value="1"/>
</dbReference>
<dbReference type="SUPFAM" id="SSF52540">
    <property type="entry name" value="P-loop containing nucleoside triphosphate hydrolases"/>
    <property type="match status" value="1"/>
</dbReference>
<dbReference type="AlphaFoldDB" id="A0A9N8ZD20"/>
<dbReference type="Gene3D" id="3.40.50.300">
    <property type="entry name" value="P-loop containing nucleotide triphosphate hydrolases"/>
    <property type="match status" value="1"/>
</dbReference>
<dbReference type="InterPro" id="IPR003959">
    <property type="entry name" value="ATPase_AAA_core"/>
</dbReference>
<dbReference type="GO" id="GO:0016887">
    <property type="term" value="F:ATP hydrolysis activity"/>
    <property type="evidence" value="ECO:0007669"/>
    <property type="project" value="InterPro"/>
</dbReference>
<dbReference type="EMBL" id="CAJVPV010001231">
    <property type="protein sequence ID" value="CAG8490737.1"/>
    <property type="molecule type" value="Genomic_DNA"/>
</dbReference>
<dbReference type="InterPro" id="IPR027417">
    <property type="entry name" value="P-loop_NTPase"/>
</dbReference>
<organism evidence="3 4">
    <name type="scientific">Acaulospora morrowiae</name>
    <dbReference type="NCBI Taxonomy" id="94023"/>
    <lineage>
        <taxon>Eukaryota</taxon>
        <taxon>Fungi</taxon>
        <taxon>Fungi incertae sedis</taxon>
        <taxon>Mucoromycota</taxon>
        <taxon>Glomeromycotina</taxon>
        <taxon>Glomeromycetes</taxon>
        <taxon>Diversisporales</taxon>
        <taxon>Acaulosporaceae</taxon>
        <taxon>Acaulospora</taxon>
    </lineage>
</organism>
<dbReference type="Proteomes" id="UP000789342">
    <property type="component" value="Unassembled WGS sequence"/>
</dbReference>
<protein>
    <submittedName>
        <fullName evidence="3">14243_t:CDS:1</fullName>
    </submittedName>
</protein>
<feature type="transmembrane region" description="Helical" evidence="1">
    <location>
        <begin position="94"/>
        <end position="113"/>
    </location>
</feature>
<dbReference type="GO" id="GO:0005524">
    <property type="term" value="F:ATP binding"/>
    <property type="evidence" value="ECO:0007669"/>
    <property type="project" value="InterPro"/>
</dbReference>
<name>A0A9N8ZD20_9GLOM</name>
<keyword evidence="4" id="KW-1185">Reference proteome</keyword>
<dbReference type="PANTHER" id="PTHR36168">
    <property type="entry name" value="CHROMOSOME 1, WHOLE GENOME SHOTGUN SEQUENCE"/>
    <property type="match status" value="1"/>
</dbReference>
<keyword evidence="1" id="KW-0472">Membrane</keyword>
<dbReference type="Pfam" id="PF00004">
    <property type="entry name" value="AAA"/>
    <property type="match status" value="1"/>
</dbReference>
<sequence length="421" mass="48352">MSSSNITRCICRSGFQSHFITRQVLFIQPPKFVLKNPRPDLFQSSFSKTFKSPAPNKSEKSKSVFLAWKSKWIPVRTYLGSINWKKTRINRKGLWRLLWSVSAVFLAGDLIYLGRVNQSNERRVNNTFGKRHSTEDGTADNELILRPEITEYLKKIFQPVQNHSYYHVFCGEYGTGKTILTTKVAREIGKGVIYVDTSADIEEFGNSFGKALNLIFDEDVVLTLRLKRNFLAIPRVNEFDQKWKRALRAFRKAFEAYKAKHGQPPVIVYDNISKIVNKNPRILDILQDDAKKSADSRKYIAVFVSSKCSVPRRMESRSAWSRAYKPVIEIGDLSEKESMEYRINKRNINSIDEKKLYDLVGGRIVELKVTADKLLAGQSFEVIKQSTLTEIKKKFDSAKLLRNQSNHKSGKRVIHALLDSG</sequence>
<evidence type="ECO:0000313" key="3">
    <source>
        <dbReference type="EMBL" id="CAG8490737.1"/>
    </source>
</evidence>
<reference evidence="3" key="1">
    <citation type="submission" date="2021-06" db="EMBL/GenBank/DDBJ databases">
        <authorList>
            <person name="Kallberg Y."/>
            <person name="Tangrot J."/>
            <person name="Rosling A."/>
        </authorList>
    </citation>
    <scope>NUCLEOTIDE SEQUENCE</scope>
    <source>
        <strain evidence="3">CL551</strain>
    </source>
</reference>
<feature type="domain" description="ATPase AAA-type core" evidence="2">
    <location>
        <begin position="168"/>
        <end position="279"/>
    </location>
</feature>
<accession>A0A9N8ZD20</accession>
<evidence type="ECO:0000313" key="4">
    <source>
        <dbReference type="Proteomes" id="UP000789342"/>
    </source>
</evidence>